<feature type="region of interest" description="Disordered" evidence="1">
    <location>
        <begin position="111"/>
        <end position="241"/>
    </location>
</feature>
<name>A0A0C9TKG7_SPHS4</name>
<evidence type="ECO:0000313" key="3">
    <source>
        <dbReference type="Proteomes" id="UP000054279"/>
    </source>
</evidence>
<feature type="compositionally biased region" description="Polar residues" evidence="1">
    <location>
        <begin position="225"/>
        <end position="237"/>
    </location>
</feature>
<accession>A0A0C9TKG7</accession>
<feature type="compositionally biased region" description="Low complexity" evidence="1">
    <location>
        <begin position="176"/>
        <end position="190"/>
    </location>
</feature>
<evidence type="ECO:0000313" key="2">
    <source>
        <dbReference type="EMBL" id="KIJ30258.1"/>
    </source>
</evidence>
<keyword evidence="3" id="KW-1185">Reference proteome</keyword>
<feature type="compositionally biased region" description="Low complexity" evidence="1">
    <location>
        <begin position="116"/>
        <end position="142"/>
    </location>
</feature>
<gene>
    <name evidence="2" type="ORF">M422DRAFT_268226</name>
</gene>
<protein>
    <submittedName>
        <fullName evidence="2">Uncharacterized protein</fullName>
    </submittedName>
</protein>
<reference evidence="2 3" key="1">
    <citation type="submission" date="2014-06" db="EMBL/GenBank/DDBJ databases">
        <title>Evolutionary Origins and Diversification of the Mycorrhizal Mutualists.</title>
        <authorList>
            <consortium name="DOE Joint Genome Institute"/>
            <consortium name="Mycorrhizal Genomics Consortium"/>
            <person name="Kohler A."/>
            <person name="Kuo A."/>
            <person name="Nagy L.G."/>
            <person name="Floudas D."/>
            <person name="Copeland A."/>
            <person name="Barry K.W."/>
            <person name="Cichocki N."/>
            <person name="Veneault-Fourrey C."/>
            <person name="LaButti K."/>
            <person name="Lindquist E.A."/>
            <person name="Lipzen A."/>
            <person name="Lundell T."/>
            <person name="Morin E."/>
            <person name="Murat C."/>
            <person name="Riley R."/>
            <person name="Ohm R."/>
            <person name="Sun H."/>
            <person name="Tunlid A."/>
            <person name="Henrissat B."/>
            <person name="Grigoriev I.V."/>
            <person name="Hibbett D.S."/>
            <person name="Martin F."/>
        </authorList>
    </citation>
    <scope>NUCLEOTIDE SEQUENCE [LARGE SCALE GENOMIC DNA]</scope>
    <source>
        <strain evidence="2 3">SS14</strain>
    </source>
</reference>
<dbReference type="HOGENOM" id="CLU_049217_0_0_1"/>
<sequence length="319" mass="33347">MPSAASASSSASSSKRQSAAVAARQHTADTTIDTRHHVASHSPFLSPSSSFVPPLMPATHDWEEEDIDVGVAAKAKTEAATVGLAAVETATTPTPSSILVFAFASPIPNTSPPTPTNINTSISTPSTSASAKHTSLSSSRPAPASPSAPPSRRQSLSKRHSQLSQSHQFPVNSRRASTLSTALNSSASNAIKASGDLSRSSMRRSSKRSSRPSTSASTSAKKLGINNTKPTTPTLASHKSPRGTIHIRDFAYPTPDPHHTMSGPDTPKLIRKILKKCGPPSHPSSRRISHRSSISSGIRRRRRALVGGAVGLWGGSGTR</sequence>
<dbReference type="Proteomes" id="UP000054279">
    <property type="component" value="Unassembled WGS sequence"/>
</dbReference>
<proteinExistence type="predicted"/>
<feature type="region of interest" description="Disordered" evidence="1">
    <location>
        <begin position="1"/>
        <end position="57"/>
    </location>
</feature>
<feature type="compositionally biased region" description="Basic residues" evidence="1">
    <location>
        <begin position="201"/>
        <end position="210"/>
    </location>
</feature>
<feature type="region of interest" description="Disordered" evidence="1">
    <location>
        <begin position="277"/>
        <end position="300"/>
    </location>
</feature>
<feature type="compositionally biased region" description="Low complexity" evidence="1">
    <location>
        <begin position="211"/>
        <end position="221"/>
    </location>
</feature>
<evidence type="ECO:0000256" key="1">
    <source>
        <dbReference type="SAM" id="MobiDB-lite"/>
    </source>
</evidence>
<feature type="compositionally biased region" description="Polar residues" evidence="1">
    <location>
        <begin position="162"/>
        <end position="175"/>
    </location>
</feature>
<feature type="compositionally biased region" description="Low complexity" evidence="1">
    <location>
        <begin position="42"/>
        <end position="53"/>
    </location>
</feature>
<organism evidence="2 3">
    <name type="scientific">Sphaerobolus stellatus (strain SS14)</name>
    <dbReference type="NCBI Taxonomy" id="990650"/>
    <lineage>
        <taxon>Eukaryota</taxon>
        <taxon>Fungi</taxon>
        <taxon>Dikarya</taxon>
        <taxon>Basidiomycota</taxon>
        <taxon>Agaricomycotina</taxon>
        <taxon>Agaricomycetes</taxon>
        <taxon>Phallomycetidae</taxon>
        <taxon>Geastrales</taxon>
        <taxon>Sphaerobolaceae</taxon>
        <taxon>Sphaerobolus</taxon>
    </lineage>
</organism>
<dbReference type="EMBL" id="KN837265">
    <property type="protein sequence ID" value="KIJ30258.1"/>
    <property type="molecule type" value="Genomic_DNA"/>
</dbReference>
<dbReference type="AlphaFoldDB" id="A0A0C9TKG7"/>
<feature type="compositionally biased region" description="Low complexity" evidence="1">
    <location>
        <begin position="1"/>
        <end position="23"/>
    </location>
</feature>